<dbReference type="InterPro" id="IPR036890">
    <property type="entry name" value="HATPase_C_sf"/>
</dbReference>
<organism evidence="1 2">
    <name type="scientific">Leptospira wolffii</name>
    <dbReference type="NCBI Taxonomy" id="409998"/>
    <lineage>
        <taxon>Bacteria</taxon>
        <taxon>Pseudomonadati</taxon>
        <taxon>Spirochaetota</taxon>
        <taxon>Spirochaetia</taxon>
        <taxon>Leptospirales</taxon>
        <taxon>Leptospiraceae</taxon>
        <taxon>Leptospira</taxon>
    </lineage>
</organism>
<comment type="caution">
    <text evidence="1">The sequence shown here is derived from an EMBL/GenBank/DDBJ whole genome shotgun (WGS) entry which is preliminary data.</text>
</comment>
<gene>
    <name evidence="1" type="ORF">CH371_10430</name>
</gene>
<dbReference type="Gene3D" id="3.30.565.10">
    <property type="entry name" value="Histidine kinase-like ATPase, C-terminal domain"/>
    <property type="match status" value="1"/>
</dbReference>
<evidence type="ECO:0000313" key="2">
    <source>
        <dbReference type="Proteomes" id="UP000231912"/>
    </source>
</evidence>
<dbReference type="Proteomes" id="UP000231912">
    <property type="component" value="Unassembled WGS sequence"/>
</dbReference>
<evidence type="ECO:0000313" key="1">
    <source>
        <dbReference type="EMBL" id="PJZ65938.1"/>
    </source>
</evidence>
<name>A0A2M9ZC04_9LEPT</name>
<sequence>MVETESITEERVRLLDVSSIENASRYSEDYPKDCDIIKASSVEEALEKSFSYSPKIIVFRYRSEEIDIMRFLSIIHKLCANSVFLVFLSEDSSQDFDRLRDWIWGVYPESEIQFILKKEIPKVLEFLRSDSGQKISDIDSESFISELEWLVWKETRKSAEGNYLGRNIIDNLYQTLSQGLGIGSLISRLELAEIFMKKEDQFARIPKQLMSSILENKEHLRERNENLDRFKKLFELKIAKQATAIGEIDSLVQMLVEELGPVAAFKKQTIQHHGFTKDEKELVFAQPDFSLFAIRELFVNALKFSPEGSVICSSFITGRNYIIFRVLNDISVIEGGVTGIPEEFKFRLFEPFFKLNNVFDERFYNLEFGMGMGLNLIQSMARQSESKVTVEEILDDSRFPPERRVAADLRFRICSNESESKNS</sequence>
<dbReference type="SUPFAM" id="SSF55874">
    <property type="entry name" value="ATPase domain of HSP90 chaperone/DNA topoisomerase II/histidine kinase"/>
    <property type="match status" value="1"/>
</dbReference>
<evidence type="ECO:0008006" key="3">
    <source>
        <dbReference type="Google" id="ProtNLM"/>
    </source>
</evidence>
<protein>
    <recommendedName>
        <fullName evidence="3">Sensor histidine kinase</fullName>
    </recommendedName>
</protein>
<accession>A0A2M9ZC04</accession>
<dbReference type="AlphaFoldDB" id="A0A2M9ZC04"/>
<dbReference type="RefSeq" id="WP_100758830.1">
    <property type="nucleotide sequence ID" value="NZ_NPDT01000003.1"/>
</dbReference>
<proteinExistence type="predicted"/>
<dbReference type="EMBL" id="NPDT01000003">
    <property type="protein sequence ID" value="PJZ65938.1"/>
    <property type="molecule type" value="Genomic_DNA"/>
</dbReference>
<reference evidence="1 2" key="1">
    <citation type="submission" date="2017-07" db="EMBL/GenBank/DDBJ databases">
        <title>Leptospira spp. isolated from tropical soils.</title>
        <authorList>
            <person name="Thibeaux R."/>
            <person name="Iraola G."/>
            <person name="Ferres I."/>
            <person name="Bierque E."/>
            <person name="Girault D."/>
            <person name="Soupe-Gilbert M.-E."/>
            <person name="Picardeau M."/>
            <person name="Goarant C."/>
        </authorList>
    </citation>
    <scope>NUCLEOTIDE SEQUENCE [LARGE SCALE GENOMIC DNA]</scope>
    <source>
        <strain evidence="1 2">FH2-C-A2</strain>
    </source>
</reference>